<dbReference type="Pfam" id="PF13960">
    <property type="entry name" value="DUF4218"/>
    <property type="match status" value="1"/>
</dbReference>
<geneLocation type="mitochondrion" evidence="2"/>
<name>A0A3P3YNA4_PLABS</name>
<sequence length="181" mass="21084">MVEEFWFAKLSLVLCLIKDQLPKIKTQLLQAFEKLERVAPSTLMTISMHSIIHIPDKIELFGPISGFVWALAVERWMLRMKDFVTATIGFSANIIKNYQLSTSVVKLSFLCPDRYKESLLPNCKLSSVDPRTGSMLLQLARVRPFKERSMTLSDDDRCHLHHHLWTDDYVPTGNEWQYRRL</sequence>
<feature type="domain" description="DUF4218" evidence="1">
    <location>
        <begin position="16"/>
        <end position="97"/>
    </location>
</feature>
<evidence type="ECO:0000259" key="1">
    <source>
        <dbReference type="Pfam" id="PF13960"/>
    </source>
</evidence>
<evidence type="ECO:0000313" key="3">
    <source>
        <dbReference type="Proteomes" id="UP000290189"/>
    </source>
</evidence>
<reference evidence="2 3" key="1">
    <citation type="submission" date="2018-03" db="EMBL/GenBank/DDBJ databases">
        <authorList>
            <person name="Fogelqvist J."/>
        </authorList>
    </citation>
    <scope>NUCLEOTIDE SEQUENCE [LARGE SCALE GENOMIC DNA]</scope>
</reference>
<protein>
    <recommendedName>
        <fullName evidence="1">DUF4218 domain-containing protein</fullName>
    </recommendedName>
</protein>
<proteinExistence type="predicted"/>
<organism evidence="2 3">
    <name type="scientific">Plasmodiophora brassicae</name>
    <name type="common">Clubroot disease agent</name>
    <dbReference type="NCBI Taxonomy" id="37360"/>
    <lineage>
        <taxon>Eukaryota</taxon>
        <taxon>Sar</taxon>
        <taxon>Rhizaria</taxon>
        <taxon>Endomyxa</taxon>
        <taxon>Phytomyxea</taxon>
        <taxon>Plasmodiophorida</taxon>
        <taxon>Plasmodiophoridae</taxon>
        <taxon>Plasmodiophora</taxon>
    </lineage>
</organism>
<accession>A0A3P3YNA4</accession>
<dbReference type="InterPro" id="IPR025452">
    <property type="entry name" value="DUF4218"/>
</dbReference>
<dbReference type="AlphaFoldDB" id="A0A3P3YNA4"/>
<gene>
    <name evidence="2" type="ORF">PLBR_LOCUS8764</name>
</gene>
<evidence type="ECO:0000313" key="2">
    <source>
        <dbReference type="EMBL" id="SPR01549.1"/>
    </source>
</evidence>
<keyword evidence="2" id="KW-0496">Mitochondrion</keyword>
<dbReference type="Proteomes" id="UP000290189">
    <property type="component" value="Unassembled WGS sequence"/>
</dbReference>
<dbReference type="EMBL" id="OVEO01000018">
    <property type="protein sequence ID" value="SPR01549.1"/>
    <property type="molecule type" value="Genomic_DNA"/>
</dbReference>